<feature type="transmembrane region" description="Helical" evidence="1">
    <location>
        <begin position="21"/>
        <end position="42"/>
    </location>
</feature>
<dbReference type="EMBL" id="FQYQ01000002">
    <property type="protein sequence ID" value="SHI47226.1"/>
    <property type="molecule type" value="Genomic_DNA"/>
</dbReference>
<gene>
    <name evidence="2" type="ORF">SAMN02745725_00441</name>
</gene>
<dbReference type="OrthoDB" id="2059470at2"/>
<dbReference type="AlphaFoldDB" id="A0A1M6BEW2"/>
<feature type="transmembrane region" description="Helical" evidence="1">
    <location>
        <begin position="95"/>
        <end position="113"/>
    </location>
</feature>
<organism evidence="2 3">
    <name type="scientific">Pseudobutyrivibrio xylanivorans DSM 14809</name>
    <dbReference type="NCBI Taxonomy" id="1123012"/>
    <lineage>
        <taxon>Bacteria</taxon>
        <taxon>Bacillati</taxon>
        <taxon>Bacillota</taxon>
        <taxon>Clostridia</taxon>
        <taxon>Lachnospirales</taxon>
        <taxon>Lachnospiraceae</taxon>
        <taxon>Pseudobutyrivibrio</taxon>
    </lineage>
</organism>
<evidence type="ECO:0000256" key="1">
    <source>
        <dbReference type="SAM" id="Phobius"/>
    </source>
</evidence>
<keyword evidence="1" id="KW-1133">Transmembrane helix</keyword>
<accession>A0A1M6BEW2</accession>
<keyword evidence="3" id="KW-1185">Reference proteome</keyword>
<keyword evidence="1" id="KW-0812">Transmembrane</keyword>
<evidence type="ECO:0000313" key="3">
    <source>
        <dbReference type="Proteomes" id="UP000184185"/>
    </source>
</evidence>
<dbReference type="RefSeq" id="WP_072912109.1">
    <property type="nucleotide sequence ID" value="NZ_FQYQ01000002.1"/>
</dbReference>
<keyword evidence="1" id="KW-0472">Membrane</keyword>
<dbReference type="Proteomes" id="UP000184185">
    <property type="component" value="Unassembled WGS sequence"/>
</dbReference>
<dbReference type="STRING" id="185007.SAMN02910350_00789"/>
<evidence type="ECO:0000313" key="2">
    <source>
        <dbReference type="EMBL" id="SHI47226.1"/>
    </source>
</evidence>
<sequence length="115" mass="12717">MAQNTKKTLPTSFLKSYINKDNLPLIALIWLVVFSVVAIIISCVSFDINVVVACVMVVLEAALAACLNRIPIWIHGLVFIAQIVIGILASQVGFMVLMAFIYVFAIAFLFIWANR</sequence>
<protein>
    <submittedName>
        <fullName evidence="2">Uncharacterized protein</fullName>
    </submittedName>
</protein>
<feature type="transmembrane region" description="Helical" evidence="1">
    <location>
        <begin position="48"/>
        <end position="67"/>
    </location>
</feature>
<feature type="transmembrane region" description="Helical" evidence="1">
    <location>
        <begin position="72"/>
        <end position="89"/>
    </location>
</feature>
<name>A0A1M6BEW2_PSEXY</name>
<proteinExistence type="predicted"/>
<reference evidence="2 3" key="1">
    <citation type="submission" date="2016-11" db="EMBL/GenBank/DDBJ databases">
        <authorList>
            <person name="Jaros S."/>
            <person name="Januszkiewicz K."/>
            <person name="Wedrychowicz H."/>
        </authorList>
    </citation>
    <scope>NUCLEOTIDE SEQUENCE [LARGE SCALE GENOMIC DNA]</scope>
    <source>
        <strain evidence="2 3">DSM 14809</strain>
    </source>
</reference>